<dbReference type="CDD" id="cd18793">
    <property type="entry name" value="SF2_C_SNF"/>
    <property type="match status" value="1"/>
</dbReference>
<protein>
    <submittedName>
        <fullName evidence="7">Helicase</fullName>
    </submittedName>
</protein>
<dbReference type="Proteomes" id="UP000232638">
    <property type="component" value="Chromosome"/>
</dbReference>
<proteinExistence type="predicted"/>
<dbReference type="RefSeq" id="WP_100921863.1">
    <property type="nucleotide sequence ID" value="NZ_CP020370.1"/>
</dbReference>
<dbReference type="KEGG" id="tsy:THSYN_26810"/>
<accession>A0A2K8UF52</accession>
<dbReference type="Pfam" id="PF00271">
    <property type="entry name" value="Helicase_C"/>
    <property type="match status" value="1"/>
</dbReference>
<dbReference type="Gene3D" id="3.40.50.300">
    <property type="entry name" value="P-loop containing nucleotide triphosphate hydrolases"/>
    <property type="match status" value="1"/>
</dbReference>
<dbReference type="GO" id="GO:0016787">
    <property type="term" value="F:hydrolase activity"/>
    <property type="evidence" value="ECO:0007669"/>
    <property type="project" value="UniProtKB-KW"/>
</dbReference>
<dbReference type="InterPro" id="IPR014001">
    <property type="entry name" value="Helicase_ATP-bd"/>
</dbReference>
<dbReference type="OrthoDB" id="9772064at2"/>
<keyword evidence="2" id="KW-0378">Hydrolase</keyword>
<dbReference type="InterPro" id="IPR000330">
    <property type="entry name" value="SNF2_N"/>
</dbReference>
<dbReference type="InterPro" id="IPR027417">
    <property type="entry name" value="P-loop_NTPase"/>
</dbReference>
<gene>
    <name evidence="7" type="ORF">THSYN_26810</name>
</gene>
<evidence type="ECO:0000256" key="1">
    <source>
        <dbReference type="ARBA" id="ARBA00022741"/>
    </source>
</evidence>
<dbReference type="GO" id="GO:0005524">
    <property type="term" value="F:ATP binding"/>
    <property type="evidence" value="ECO:0007669"/>
    <property type="project" value="UniProtKB-KW"/>
</dbReference>
<feature type="domain" description="Helicase C-terminal" evidence="6">
    <location>
        <begin position="474"/>
        <end position="642"/>
    </location>
</feature>
<keyword evidence="3 7" id="KW-0347">Helicase</keyword>
<dbReference type="GO" id="GO:0004386">
    <property type="term" value="F:helicase activity"/>
    <property type="evidence" value="ECO:0007669"/>
    <property type="project" value="UniProtKB-KW"/>
</dbReference>
<dbReference type="Pfam" id="PF13020">
    <property type="entry name" value="NOV_C"/>
    <property type="match status" value="1"/>
</dbReference>
<organism evidence="7 8">
    <name type="scientific">Candidatus Thiodictyon syntrophicum</name>
    <dbReference type="NCBI Taxonomy" id="1166950"/>
    <lineage>
        <taxon>Bacteria</taxon>
        <taxon>Pseudomonadati</taxon>
        <taxon>Pseudomonadota</taxon>
        <taxon>Gammaproteobacteria</taxon>
        <taxon>Chromatiales</taxon>
        <taxon>Chromatiaceae</taxon>
        <taxon>Thiodictyon</taxon>
    </lineage>
</organism>
<evidence type="ECO:0000256" key="3">
    <source>
        <dbReference type="ARBA" id="ARBA00022806"/>
    </source>
</evidence>
<dbReference type="Pfam" id="PF00176">
    <property type="entry name" value="SNF2-rel_dom"/>
    <property type="match status" value="1"/>
</dbReference>
<dbReference type="Gene3D" id="3.40.50.10810">
    <property type="entry name" value="Tandem AAA-ATPase domain"/>
    <property type="match status" value="1"/>
</dbReference>
<dbReference type="InterPro" id="IPR057342">
    <property type="entry name" value="DEXDc_RapA"/>
</dbReference>
<dbReference type="InterPro" id="IPR049730">
    <property type="entry name" value="SNF2/RAD54-like_C"/>
</dbReference>
<keyword evidence="4" id="KW-0067">ATP-binding</keyword>
<dbReference type="PROSITE" id="PS51194">
    <property type="entry name" value="HELICASE_CTER"/>
    <property type="match status" value="1"/>
</dbReference>
<keyword evidence="8" id="KW-1185">Reference proteome</keyword>
<evidence type="ECO:0000313" key="8">
    <source>
        <dbReference type="Proteomes" id="UP000232638"/>
    </source>
</evidence>
<dbReference type="SUPFAM" id="SSF52540">
    <property type="entry name" value="P-loop containing nucleoside triphosphate hydrolases"/>
    <property type="match status" value="1"/>
</dbReference>
<dbReference type="InterPro" id="IPR024975">
    <property type="entry name" value="NOV_C"/>
</dbReference>
<sequence>MEPANLKPGVIIRGPVIPEPIQVVAVIPMGVATQVLGKGLETGQFHDPILSREQIALLTAPPAKAPFDGDAKRFRLGIEAMRLGLAYEYDPYFSLSIARVDPLPHQLEAVYDYFLRVPRIRFLLADDPGAGKTIMAGLLIKELKIRGLIRRILIVAPANLTFQWQRELRDKFRESFEVIRGDTLRANYGMNPWQERDQVVTSVSWVSRIKDARESLLRSDWDLIIVDEAHKMGAYSRDKKTLAYQLGEHLSAMTDHFLLMTATPHKGDPENFRLFLELLDKDVYGDITSLEEAMREHEAPFYLRRVKEALVSFPDPETGEVHQLFTRRKVQTAPFKLNPEEMDFYDELTRYVEDQSIKASEDDSARGRALGFTMAMLQRRFASSVYAVRRSLERMKATRERILADPDAYRQEQILRRIPEDFEDLPDDEQQDLMLRLEEIVPSIDPASLRDEIARLTRLITEAGVLEARAIETKLTKLQAVITEQGVFSDPRMKLLIFTEHKETLDYLVGKLVAWGLTVTQIHGGMKIGDRDTPGTRIHAERAFRESAQVMVATEAAGEGINLQFCWFMINYDIPWNPVRLEQRMGRIHRYGQDKDCLIINFVAISTREGRVMAKLFERIKRIEDDLDPKQTGCVFNVLGEVFPVNFLERMVREMYARNQTEAAIKERIVKEVDTERFRSITHSTLEGLAKRELNLSAIIGRSAAAKERRLVPEVIEDFFLQASPIAGLSTKAVSTKGVRKDAHIYQIGKVPRGLWGVGERQEPRFGRLGRDYGQIVFDKSFLGLDATLEWVTPGHPLFEVVREDLAGKTGEDLQRGAVFYDIHRSSPARLDCFSGAVKDGRGNVVHRRIFVVESEADGRLNIRQPTLFLDLVAGESGHTIPDGATFAGDAQVKQALIEQALDPLLHEVADERLRETDIVRRHLEISLNALINRESLKYADLHLRVEAGEVNLRPALKRSEERLDELNHRRESRLADLDRERHCTIADIQHHGRAWVLPHPQRQSPGIAPMVRDEEIERIAVAAVIAHETARGWVVESVEQENRGFDLISRRPHPEDPATAVEVRFIEVKGRAAVGEIALTSNEYKTAERLKRDYWLYAVFTCATTPKVHLVQDPARLGWQPVVQIEHYHVGAEQILAASN</sequence>
<dbReference type="SMART" id="SM00490">
    <property type="entry name" value="HELICc"/>
    <property type="match status" value="1"/>
</dbReference>
<dbReference type="PANTHER" id="PTHR10799">
    <property type="entry name" value="SNF2/RAD54 HELICASE FAMILY"/>
    <property type="match status" value="1"/>
</dbReference>
<dbReference type="SMART" id="SM00487">
    <property type="entry name" value="DEXDc"/>
    <property type="match status" value="1"/>
</dbReference>
<name>A0A2K8UF52_9GAMM</name>
<evidence type="ECO:0000259" key="5">
    <source>
        <dbReference type="PROSITE" id="PS51192"/>
    </source>
</evidence>
<evidence type="ECO:0000259" key="6">
    <source>
        <dbReference type="PROSITE" id="PS51194"/>
    </source>
</evidence>
<reference evidence="7 8" key="1">
    <citation type="submission" date="2017-03" db="EMBL/GenBank/DDBJ databases">
        <title>Complete genome sequence of Candidatus 'Thiodictyon syntrophicum' sp. nov. strain Cad16T, a photolithoautotroph purple sulfur bacterium isolated from an alpine meromictic lake.</title>
        <authorList>
            <person name="Luedin S.M."/>
            <person name="Pothier J.F."/>
            <person name="Danza F."/>
            <person name="Storelli N."/>
            <person name="Wittwer M."/>
            <person name="Tonolla M."/>
        </authorList>
    </citation>
    <scope>NUCLEOTIDE SEQUENCE [LARGE SCALE GENOMIC DNA]</scope>
    <source>
        <strain evidence="7 8">Cad16T</strain>
    </source>
</reference>
<keyword evidence="1" id="KW-0547">Nucleotide-binding</keyword>
<dbReference type="PROSITE" id="PS51192">
    <property type="entry name" value="HELICASE_ATP_BIND_1"/>
    <property type="match status" value="1"/>
</dbReference>
<evidence type="ECO:0000256" key="4">
    <source>
        <dbReference type="ARBA" id="ARBA00022840"/>
    </source>
</evidence>
<dbReference type="EMBL" id="CP020370">
    <property type="protein sequence ID" value="AUB84196.1"/>
    <property type="molecule type" value="Genomic_DNA"/>
</dbReference>
<feature type="domain" description="Helicase ATP-binding" evidence="5">
    <location>
        <begin position="113"/>
        <end position="282"/>
    </location>
</feature>
<evidence type="ECO:0000313" key="7">
    <source>
        <dbReference type="EMBL" id="AUB84196.1"/>
    </source>
</evidence>
<dbReference type="CDD" id="cd18011">
    <property type="entry name" value="DEXDc_RapA"/>
    <property type="match status" value="1"/>
</dbReference>
<dbReference type="AlphaFoldDB" id="A0A2K8UF52"/>
<evidence type="ECO:0000256" key="2">
    <source>
        <dbReference type="ARBA" id="ARBA00022801"/>
    </source>
</evidence>
<dbReference type="InterPro" id="IPR038718">
    <property type="entry name" value="SNF2-like_sf"/>
</dbReference>
<dbReference type="InterPro" id="IPR001650">
    <property type="entry name" value="Helicase_C-like"/>
</dbReference>